<proteinExistence type="predicted"/>
<dbReference type="AlphaFoldDB" id="A0A1G2TGD1"/>
<comment type="caution">
    <text evidence="2">The sequence shown here is derived from an EMBL/GenBank/DDBJ whole genome shotgun (WGS) entry which is preliminary data.</text>
</comment>
<dbReference type="SUPFAM" id="SSF82171">
    <property type="entry name" value="DPP6 N-terminal domain-like"/>
    <property type="match status" value="1"/>
</dbReference>
<keyword evidence="1" id="KW-1133">Transmembrane helix</keyword>
<gene>
    <name evidence="2" type="ORF">A3D49_00435</name>
</gene>
<evidence type="ECO:0000313" key="3">
    <source>
        <dbReference type="Proteomes" id="UP000177279"/>
    </source>
</evidence>
<dbReference type="EMBL" id="MHVS01000005">
    <property type="protein sequence ID" value="OHA96347.1"/>
    <property type="molecule type" value="Genomic_DNA"/>
</dbReference>
<keyword evidence="1" id="KW-0812">Transmembrane</keyword>
<feature type="transmembrane region" description="Helical" evidence="1">
    <location>
        <begin position="5"/>
        <end position="25"/>
    </location>
</feature>
<reference evidence="2 3" key="1">
    <citation type="journal article" date="2016" name="Nat. Commun.">
        <title>Thousands of microbial genomes shed light on interconnected biogeochemical processes in an aquifer system.</title>
        <authorList>
            <person name="Anantharaman K."/>
            <person name="Brown C.T."/>
            <person name="Hug L.A."/>
            <person name="Sharon I."/>
            <person name="Castelle C.J."/>
            <person name="Probst A.J."/>
            <person name="Thomas B.C."/>
            <person name="Singh A."/>
            <person name="Wilkins M.J."/>
            <person name="Karaoz U."/>
            <person name="Brodie E.L."/>
            <person name="Williams K.H."/>
            <person name="Hubbard S.S."/>
            <person name="Banfield J.F."/>
        </authorList>
    </citation>
    <scope>NUCLEOTIDE SEQUENCE [LARGE SCALE GENOMIC DNA]</scope>
</reference>
<name>A0A1G2TGD1_9BACT</name>
<evidence type="ECO:0000256" key="1">
    <source>
        <dbReference type="SAM" id="Phobius"/>
    </source>
</evidence>
<evidence type="ECO:0000313" key="2">
    <source>
        <dbReference type="EMBL" id="OHA96347.1"/>
    </source>
</evidence>
<protein>
    <submittedName>
        <fullName evidence="2">Uncharacterized protein</fullName>
    </submittedName>
</protein>
<accession>A0A1G2TGD1</accession>
<organism evidence="2 3">
    <name type="scientific">Candidatus Zambryskibacteria bacterium RIFCSPHIGHO2_02_FULL_43_37</name>
    <dbReference type="NCBI Taxonomy" id="1802749"/>
    <lineage>
        <taxon>Bacteria</taxon>
        <taxon>Candidatus Zambryskiibacteriota</taxon>
    </lineage>
</organism>
<sequence length="407" mass="43387">MKKTLLISGAVIAILLLAFFAWFFLGRDKTVPAGEAVMNLLPFGSGENLGESGITNQESGIGITVGEEKIFDEQGVPTSNLFRLSDASVAGMIAFARGGQTVVRFVERATGHIYETALPKDKALAPLEKKKISINTLPKVYEAYFRPDGNMVLLRMLEDGSDAQKNLVLNLAATTSTAVNVRGVLGSIAVGQGNTLFYTELGSKTVVSSPFGGTVKTLYSFPFTDWRVSPAGTGLLLEAKPSAEAPGFAYILSAAGSLTRILGSLSGLSAVSNAAGTSVLYSYNNGSEIKLFARNLRTGAEVEISPATLAEKCVWSAKESSKVFCGAPNSSPSADEPDGWYAGATHFSDYIWTSDSITEISKLLASPLDEFGIDIDVYKPMLSPAEDYLLFINKRDMSLWVLKLPGA</sequence>
<keyword evidence="1" id="KW-0472">Membrane</keyword>
<dbReference type="Proteomes" id="UP000177279">
    <property type="component" value="Unassembled WGS sequence"/>
</dbReference>